<evidence type="ECO:0000259" key="2">
    <source>
        <dbReference type="PROSITE" id="PS50113"/>
    </source>
</evidence>
<dbReference type="SUPFAM" id="SSF46785">
    <property type="entry name" value="Winged helix' DNA-binding domain"/>
    <property type="match status" value="1"/>
</dbReference>
<evidence type="ECO:0000259" key="1">
    <source>
        <dbReference type="PROSITE" id="PS50112"/>
    </source>
</evidence>
<dbReference type="InterPro" id="IPR011991">
    <property type="entry name" value="ArsR-like_HTH"/>
</dbReference>
<sequence>MKIRDDKYSSDEEKIIRDIQQLLTKNRHGMTISEISRNLGINRTLILNVLNLMVGQGEISMRSFGRAKVYTLSSKIPIARLLSLSSDLFLVVDEELFIEDLNDAFASFFKMNSDVIKGTNVIYSPIPHFFSHDIIQALQDASSGTKRIFEDYVGFEGSQFFFRISCIPIQESDFSTKVALVLHDLTLHKKYEEELERQLNARTSELSSSIRRYEVLAEVAPVGIFETDVQGKVIYVNKKWCEITGTDSDEVTGSKWMKSIHRDDREWIKKLWYEHVSEQIPWNHPIRYQKKNGEEVHTLGMAVPLRNDNGEVTGYLGTIVDITERVTAEQIIQNLNEYLTTVLENANDGVATLDIERKFTSCNAVGCKILGYERSDLLGQSIRKLYESDDEFKNNGKEIYLELSQTGHYRGEVNIVRGDGKNRIVEVSISEMKNNGTITGIIILFRDVTESIRVKNEALIQEQRLKTILDGLVDAVCVIDRHGNILYANACASRYLSGSDVLNGEKHQLSEYIPKNELNSLRSYYQKIIDSQIPDSKIICLTIREQNICFLNRAVPIRFGEHSVDAVLSLSLDTRILEHE</sequence>
<evidence type="ECO:0000313" key="3">
    <source>
        <dbReference type="EMBL" id="QVV90345.1"/>
    </source>
</evidence>
<feature type="domain" description="PAS" evidence="1">
    <location>
        <begin position="209"/>
        <end position="279"/>
    </location>
</feature>
<dbReference type="PROSITE" id="PS50112">
    <property type="entry name" value="PAS"/>
    <property type="match status" value="3"/>
</dbReference>
<dbReference type="AlphaFoldDB" id="A0A8E7EL80"/>
<dbReference type="InterPro" id="IPR035965">
    <property type="entry name" value="PAS-like_dom_sf"/>
</dbReference>
<dbReference type="RefSeq" id="WP_214421116.1">
    <property type="nucleotide sequence ID" value="NZ_CP075546.1"/>
</dbReference>
<feature type="domain" description="PAS" evidence="1">
    <location>
        <begin position="461"/>
        <end position="532"/>
    </location>
</feature>
<evidence type="ECO:0000313" key="4">
    <source>
        <dbReference type="Proteomes" id="UP000680656"/>
    </source>
</evidence>
<dbReference type="SMART" id="SM00086">
    <property type="entry name" value="PAC"/>
    <property type="match status" value="2"/>
</dbReference>
<dbReference type="Gene3D" id="3.30.450.20">
    <property type="entry name" value="PAS domain"/>
    <property type="match status" value="4"/>
</dbReference>
<proteinExistence type="predicted"/>
<reference evidence="3 4" key="1">
    <citation type="submission" date="2021-05" db="EMBL/GenBank/DDBJ databases">
        <title>A novel Methanospirillum isolate from a pyrite-forming mixed culture.</title>
        <authorList>
            <person name="Bunk B."/>
            <person name="Sproer C."/>
            <person name="Spring S."/>
            <person name="Pester M."/>
        </authorList>
    </citation>
    <scope>NUCLEOTIDE SEQUENCE [LARGE SCALE GENOMIC DNA]</scope>
    <source>
        <strain evidence="3 4">J.3.6.1-F.2.7.3</strain>
    </source>
</reference>
<dbReference type="SUPFAM" id="SSF55785">
    <property type="entry name" value="PYP-like sensor domain (PAS domain)"/>
    <property type="match status" value="4"/>
</dbReference>
<dbReference type="SMART" id="SM00091">
    <property type="entry name" value="PAS"/>
    <property type="match status" value="4"/>
</dbReference>
<dbReference type="InterPro" id="IPR052155">
    <property type="entry name" value="Biofilm_reg_signaling"/>
</dbReference>
<dbReference type="InterPro" id="IPR036390">
    <property type="entry name" value="WH_DNA-bd_sf"/>
</dbReference>
<dbReference type="Proteomes" id="UP000680656">
    <property type="component" value="Chromosome"/>
</dbReference>
<name>A0A8E7EL80_9EURY</name>
<dbReference type="CDD" id="cd00130">
    <property type="entry name" value="PAS"/>
    <property type="match status" value="3"/>
</dbReference>
<dbReference type="KEGG" id="mrtj:KHC33_07645"/>
<dbReference type="InterPro" id="IPR001610">
    <property type="entry name" value="PAC"/>
</dbReference>
<dbReference type="PROSITE" id="PS50113">
    <property type="entry name" value="PAC"/>
    <property type="match status" value="1"/>
</dbReference>
<dbReference type="InterPro" id="IPR000014">
    <property type="entry name" value="PAS"/>
</dbReference>
<feature type="domain" description="PAC" evidence="2">
    <location>
        <begin position="282"/>
        <end position="334"/>
    </location>
</feature>
<keyword evidence="4" id="KW-1185">Reference proteome</keyword>
<dbReference type="PANTHER" id="PTHR44757">
    <property type="entry name" value="DIGUANYLATE CYCLASE DGCP"/>
    <property type="match status" value="1"/>
</dbReference>
<dbReference type="NCBIfam" id="TIGR00229">
    <property type="entry name" value="sensory_box"/>
    <property type="match status" value="2"/>
</dbReference>
<dbReference type="Pfam" id="PF13188">
    <property type="entry name" value="PAS_8"/>
    <property type="match status" value="1"/>
</dbReference>
<dbReference type="GeneID" id="65097047"/>
<organism evidence="3 4">
    <name type="scientific">Methanospirillum purgamenti</name>
    <dbReference type="NCBI Taxonomy" id="2834276"/>
    <lineage>
        <taxon>Archaea</taxon>
        <taxon>Methanobacteriati</taxon>
        <taxon>Methanobacteriota</taxon>
        <taxon>Stenosarchaea group</taxon>
        <taxon>Methanomicrobia</taxon>
        <taxon>Methanomicrobiales</taxon>
        <taxon>Methanospirillaceae</taxon>
        <taxon>Methanospirillum</taxon>
    </lineage>
</organism>
<accession>A0A8E7EL80</accession>
<feature type="domain" description="PAS" evidence="1">
    <location>
        <begin position="335"/>
        <end position="390"/>
    </location>
</feature>
<dbReference type="InterPro" id="IPR000700">
    <property type="entry name" value="PAS-assoc_C"/>
</dbReference>
<dbReference type="CDD" id="cd00090">
    <property type="entry name" value="HTH_ARSR"/>
    <property type="match status" value="1"/>
</dbReference>
<dbReference type="EMBL" id="CP075546">
    <property type="protein sequence ID" value="QVV90345.1"/>
    <property type="molecule type" value="Genomic_DNA"/>
</dbReference>
<dbReference type="Pfam" id="PF13426">
    <property type="entry name" value="PAS_9"/>
    <property type="match status" value="3"/>
</dbReference>
<dbReference type="PANTHER" id="PTHR44757:SF2">
    <property type="entry name" value="BIOFILM ARCHITECTURE MAINTENANCE PROTEIN MBAA"/>
    <property type="match status" value="1"/>
</dbReference>
<protein>
    <submittedName>
        <fullName evidence="3">PAS domain S-box protein</fullName>
    </submittedName>
</protein>
<gene>
    <name evidence="3" type="ORF">KHC33_07645</name>
</gene>